<accession>A0ABY2S073</accession>
<feature type="compositionally biased region" description="Polar residues" evidence="1">
    <location>
        <begin position="1"/>
        <end position="11"/>
    </location>
</feature>
<reference evidence="2 3" key="1">
    <citation type="journal article" date="2015" name="Antonie Van Leeuwenhoek">
        <title>Prauserella endophytica sp. nov., an endophytic actinobacterium isolated from Tamarix taklamakanensis.</title>
        <authorList>
            <person name="Liu J.M."/>
            <person name="Habden X."/>
            <person name="Guo L."/>
            <person name="Tuo L."/>
            <person name="Jiang Z.K."/>
            <person name="Liu S.W."/>
            <person name="Liu X.F."/>
            <person name="Chen L."/>
            <person name="Li R.F."/>
            <person name="Zhang Y.Q."/>
            <person name="Sun C.H."/>
        </authorList>
    </citation>
    <scope>NUCLEOTIDE SEQUENCE [LARGE SCALE GENOMIC DNA]</scope>
    <source>
        <strain evidence="2 3">CGMCC 4.7182</strain>
    </source>
</reference>
<gene>
    <name evidence="2" type="ORF">FCN18_23600</name>
</gene>
<evidence type="ECO:0000313" key="2">
    <source>
        <dbReference type="EMBL" id="TKG66902.1"/>
    </source>
</evidence>
<feature type="compositionally biased region" description="Low complexity" evidence="1">
    <location>
        <begin position="25"/>
        <end position="39"/>
    </location>
</feature>
<evidence type="ECO:0000313" key="3">
    <source>
        <dbReference type="Proteomes" id="UP000309992"/>
    </source>
</evidence>
<feature type="region of interest" description="Disordered" evidence="1">
    <location>
        <begin position="1"/>
        <end position="89"/>
    </location>
</feature>
<name>A0ABY2S073_9PSEU</name>
<organism evidence="2 3">
    <name type="scientific">Prauserella endophytica</name>
    <dbReference type="NCBI Taxonomy" id="1592324"/>
    <lineage>
        <taxon>Bacteria</taxon>
        <taxon>Bacillati</taxon>
        <taxon>Actinomycetota</taxon>
        <taxon>Actinomycetes</taxon>
        <taxon>Pseudonocardiales</taxon>
        <taxon>Pseudonocardiaceae</taxon>
        <taxon>Prauserella</taxon>
        <taxon>Prauserella coralliicola group</taxon>
    </lineage>
</organism>
<dbReference type="Proteomes" id="UP000309992">
    <property type="component" value="Unassembled WGS sequence"/>
</dbReference>
<keyword evidence="3" id="KW-1185">Reference proteome</keyword>
<evidence type="ECO:0000256" key="1">
    <source>
        <dbReference type="SAM" id="MobiDB-lite"/>
    </source>
</evidence>
<sequence>MAASKNLTPAQRTLRAQIASHSSWANTADRAARTAAARKAANDRFERHVDPDGVLPPDIRAERAASARRAHMKSLALRSSTKRARRKAS</sequence>
<feature type="compositionally biased region" description="Basic and acidic residues" evidence="1">
    <location>
        <begin position="40"/>
        <end position="51"/>
    </location>
</feature>
<feature type="compositionally biased region" description="Basic residues" evidence="1">
    <location>
        <begin position="80"/>
        <end position="89"/>
    </location>
</feature>
<proteinExistence type="predicted"/>
<protein>
    <submittedName>
        <fullName evidence="2">Uncharacterized protein</fullName>
    </submittedName>
</protein>
<comment type="caution">
    <text evidence="2">The sequence shown here is derived from an EMBL/GenBank/DDBJ whole genome shotgun (WGS) entry which is preliminary data.</text>
</comment>
<dbReference type="RefSeq" id="WP_112275409.1">
    <property type="nucleotide sequence ID" value="NZ_SWMS01000014.1"/>
</dbReference>
<dbReference type="EMBL" id="SWMS01000014">
    <property type="protein sequence ID" value="TKG66902.1"/>
    <property type="molecule type" value="Genomic_DNA"/>
</dbReference>